<evidence type="ECO:0000259" key="2">
    <source>
        <dbReference type="Pfam" id="PF21725"/>
    </source>
</evidence>
<comment type="caution">
    <text evidence="3">The sequence shown here is derived from an EMBL/GenBank/DDBJ whole genome shotgun (WGS) entry which is preliminary data.</text>
</comment>
<proteinExistence type="predicted"/>
<name>A0A852Z9C5_9ACTN</name>
<evidence type="ECO:0000313" key="4">
    <source>
        <dbReference type="Proteomes" id="UP000548304"/>
    </source>
</evidence>
<dbReference type="AlphaFoldDB" id="A0A852Z9C5"/>
<dbReference type="Proteomes" id="UP000548304">
    <property type="component" value="Unassembled WGS sequence"/>
</dbReference>
<dbReference type="InterPro" id="IPR049082">
    <property type="entry name" value="T7SS_signal"/>
</dbReference>
<evidence type="ECO:0000256" key="1">
    <source>
        <dbReference type="SAM" id="MobiDB-lite"/>
    </source>
</evidence>
<feature type="region of interest" description="Disordered" evidence="1">
    <location>
        <begin position="159"/>
        <end position="181"/>
    </location>
</feature>
<reference evidence="3 4" key="1">
    <citation type="submission" date="2020-07" db="EMBL/GenBank/DDBJ databases">
        <title>Genomic Encyclopedia of Type Strains, Phase III (KMG-III): the genomes of soil and plant-associated and newly described type strains.</title>
        <authorList>
            <person name="Whitman W."/>
        </authorList>
    </citation>
    <scope>NUCLEOTIDE SEQUENCE [LARGE SCALE GENOMIC DNA]</scope>
    <source>
        <strain evidence="3 4">CECT 8576</strain>
    </source>
</reference>
<accession>A0A852Z9C5</accession>
<evidence type="ECO:0000313" key="3">
    <source>
        <dbReference type="EMBL" id="NYH80146.1"/>
    </source>
</evidence>
<feature type="compositionally biased region" description="Low complexity" evidence="1">
    <location>
        <begin position="109"/>
        <end position="128"/>
    </location>
</feature>
<feature type="region of interest" description="Disordered" evidence="1">
    <location>
        <begin position="109"/>
        <end position="147"/>
    </location>
</feature>
<feature type="domain" description="Putative T7SS secretion signal" evidence="2">
    <location>
        <begin position="3"/>
        <end position="179"/>
    </location>
</feature>
<feature type="region of interest" description="Disordered" evidence="1">
    <location>
        <begin position="302"/>
        <end position="321"/>
    </location>
</feature>
<feature type="compositionally biased region" description="Basic and acidic residues" evidence="1">
    <location>
        <begin position="160"/>
        <end position="177"/>
    </location>
</feature>
<dbReference type="EMBL" id="JACBYW010000006">
    <property type="protein sequence ID" value="NYH80146.1"/>
    <property type="molecule type" value="Genomic_DNA"/>
</dbReference>
<keyword evidence="4" id="KW-1185">Reference proteome</keyword>
<gene>
    <name evidence="3" type="ORF">FHR84_003495</name>
</gene>
<dbReference type="RefSeq" id="WP_179536496.1">
    <property type="nucleotide sequence ID" value="NZ_JACBYW010000006.1"/>
</dbReference>
<feature type="compositionally biased region" description="Basic and acidic residues" evidence="1">
    <location>
        <begin position="302"/>
        <end position="311"/>
    </location>
</feature>
<sequence>MAELGSTTDPRALVPGKPDAVREEIAQCNRTSAAYLRAGDGLKHLDTADWEGKAADAFHEAFDGHPSAWIKAGDAFLDAANALTEYVETLEWAQQRAGEAIAVWREGQQAGEQARAQHEAAVQQAQQAGESPPEFTDPGAEKRQQAQDLLHRARGQLNEAGERAADALDDARDRAPDKPGFWGSVGSGVSQFFQGVGDWAGDIGDIVTNLDQIPASVRSAFAHPVEFAKGMVSWDQFHTNPTRAAGHVLPDAILSALGGAGAAKKGGDVLSGVNTALKSAKSQRILDKATYNGKNIADHVANRGTDIGHEPPKKKKTPMRHVDSAEDINEAWENLSRGGTPIERPGYDKIVMLPDGSTVGYRTKSGQGPESTVLDLRDPTKNELKIHIDPKQGGK</sequence>
<protein>
    <submittedName>
        <fullName evidence="3">Uncharacterized protein YukE</fullName>
    </submittedName>
</protein>
<feature type="region of interest" description="Disordered" evidence="1">
    <location>
        <begin position="355"/>
        <end position="395"/>
    </location>
</feature>
<organism evidence="3 4">
    <name type="scientific">Actinopolyspora biskrensis</name>
    <dbReference type="NCBI Taxonomy" id="1470178"/>
    <lineage>
        <taxon>Bacteria</taxon>
        <taxon>Bacillati</taxon>
        <taxon>Actinomycetota</taxon>
        <taxon>Actinomycetes</taxon>
        <taxon>Actinopolysporales</taxon>
        <taxon>Actinopolysporaceae</taxon>
        <taxon>Actinopolyspora</taxon>
    </lineage>
</organism>
<dbReference type="Pfam" id="PF21725">
    <property type="entry name" value="T7SS_signal"/>
    <property type="match status" value="1"/>
</dbReference>
<feature type="compositionally biased region" description="Basic and acidic residues" evidence="1">
    <location>
        <begin position="375"/>
        <end position="395"/>
    </location>
</feature>